<accession>A0A9Q6VP50</accession>
<dbReference type="CDD" id="cd14729">
    <property type="entry name" value="RtxA-like"/>
    <property type="match status" value="1"/>
</dbReference>
<evidence type="ECO:0000313" key="2">
    <source>
        <dbReference type="EMBL" id="QPL32128.1"/>
    </source>
</evidence>
<dbReference type="InterPro" id="IPR046673">
    <property type="entry name" value="ToxA_N"/>
</dbReference>
<dbReference type="Gene3D" id="3.40.50.11550">
    <property type="match status" value="1"/>
</dbReference>
<dbReference type="EMBL" id="CP065202">
    <property type="protein sequence ID" value="QPL32128.1"/>
    <property type="molecule type" value="Genomic_DNA"/>
</dbReference>
<organism evidence="2 3">
    <name type="scientific">Pseudomonas fragi</name>
    <dbReference type="NCBI Taxonomy" id="296"/>
    <lineage>
        <taxon>Bacteria</taxon>
        <taxon>Pseudomonadati</taxon>
        <taxon>Pseudomonadota</taxon>
        <taxon>Gammaproteobacteria</taxon>
        <taxon>Pseudomonadales</taxon>
        <taxon>Pseudomonadaceae</taxon>
        <taxon>Pseudomonas</taxon>
    </lineage>
</organism>
<dbReference type="SUPFAM" id="SSF159501">
    <property type="entry name" value="EreA/ChaN-like"/>
    <property type="match status" value="1"/>
</dbReference>
<gene>
    <name evidence="2" type="ORF">I5R27_03105</name>
</gene>
<evidence type="ECO:0000313" key="3">
    <source>
        <dbReference type="Proteomes" id="UP000594467"/>
    </source>
</evidence>
<dbReference type="Proteomes" id="UP000594467">
    <property type="component" value="Chromosome"/>
</dbReference>
<reference evidence="2 3" key="1">
    <citation type="submission" date="2020-11" db="EMBL/GenBank/DDBJ databases">
        <title>The Complete Genome of Pseudomonas fragi A13BB.</title>
        <authorList>
            <person name="Awolope O.K."/>
            <person name="O'Driscoll N.H."/>
            <person name="Di Salvo A."/>
            <person name="Lamb A.J."/>
        </authorList>
    </citation>
    <scope>NUCLEOTIDE SEQUENCE [LARGE SCALE GENOMIC DNA]</scope>
    <source>
        <strain evidence="2 3">A13BB</strain>
    </source>
</reference>
<proteinExistence type="predicted"/>
<feature type="domain" description="Dermonecrotic toxin N-terminal" evidence="1">
    <location>
        <begin position="426"/>
        <end position="680"/>
    </location>
</feature>
<evidence type="ECO:0000259" key="1">
    <source>
        <dbReference type="Pfam" id="PF20178"/>
    </source>
</evidence>
<dbReference type="Pfam" id="PF20178">
    <property type="entry name" value="ToxA_N"/>
    <property type="match status" value="1"/>
</dbReference>
<sequence>MPTALENLKNAERDLLVLVNALPDLDLSLDHRLRVFFPQLPADACTDSLFLNEEVAAEAGQAPTISSQSVTALIDQCYLTGQVPTFVQGAARIYNYAYTLDDQDLATDISAPALEKYLEFVVRFPEMCVRDALSDFWQTPHQGLNGQPPKSWLSEFARSLIRNEASVRHADTTLSATAMEVINQAMPDPDTVVTSPLPSPYSFYTLALNGHVSQPAVALYGAFVITTTNLPLIYGDAQRKTVVQDATPRPVVLYLPGSGLEAFDSLAALTLELGERLKDPYQRDTLLDCTLAEERVRAFAREQVDYSPVARENVSTFYSEQLIHKQALDMRHAWSQARAQKQDSSLDELSECVDLSLASSLPLKPANILRNRYNRLVESQLPGWLKNASDANKSQWRLAVERLNHERLAAESGDTHSLSEIGRKHTLLGYARRQLQQQIKKDHGIDVDPDGIFISTTEAVQTGPLIYPIGGSAYPAGASTGRTGPAISYRTTRHSLSELALANVGIWDVTFALTAQVKDSAGNKHTVLTSNYLKSLVRQLDVGETYKKKLNDLLVNSPRAQWRKERYAAFKQAQMRLDLLEAKLSGALTAEQATWVQTALDFPLESTRPRVNGEQIKIHLLMLRYKPLPGLLVLSTTGSQQLLCYTPDAPENRWFLIAHSRSELGRLLSRPQWHAYVLHRVTPAQQPYIRPLLEQGLSDTNLQLQGISHNLFEASYDTEALHAIRDADEQSTSTWESNVNTAKEAVLTAIDILSFALPTRILLPIVLARFIAQILRGLDALQRDEKHEALLHFMESITHLTDGASDFTGSAIFRTSIRQRIPQPTPTLSPAAASSLPGAQLRLRTGDKYASGVYELPGHNGQATHYSKTTNGKLYRSRYDNLDEAWRALDQRKPDAAYSIILRELSAGLWDVDPTTPLLKQRSGIERVIDSARVRGVDLSNRTPDEQGIYRIDNLQYIQQDGVVFEVYSGWLGRNLYLQLPAGSSSGAGASYKVRRTSGYWEVKHRLADGNKRWEPLTADSSALPVDIPAGRYSDYDIPAEHKETLQNIITYAPSTLHGHTDFPGTISRHSKASQAFKELRITLLTHAQAWFLTRPARPRVTRPQLPANIAQQDLIKRLFEHTDGIIWGETHAHQSGKRILIDNMRELSRHNVKTLYMEHLQSDLHQGLLDEYHQTGKMPLRLNKFLEIQDEGHQVSLANDWTFSHLVREARKHGIKVVAIDCSASYHPKGTPSETPGMTRYEMFSYFASRTIRAHQARTGGGKWVALMGNSHANTFEGIPGLAELEGAIGVRIADSAPGTSRGLRQDIGAVVASDHKHPHYRFLKNDYWLQVDIPGTKPKPPALSPAQNNQRLSTPGFFRLESAGGQGAELIHRSSNHEIVHTPLQTDPGGQFFIERESWPTIHQKRYDQLRDLIADLQDINMTQVQ</sequence>
<protein>
    <submittedName>
        <fullName evidence="2">Membrane-targeted effector domain-containing toxin</fullName>
    </submittedName>
</protein>
<name>A0A9Q6VP50_PSEFR</name>
<dbReference type="RefSeq" id="WP_196883698.1">
    <property type="nucleotide sequence ID" value="NZ_CP065202.1"/>
</dbReference>